<evidence type="ECO:0000256" key="1">
    <source>
        <dbReference type="SAM" id="SignalP"/>
    </source>
</evidence>
<feature type="signal peptide" evidence="1">
    <location>
        <begin position="1"/>
        <end position="22"/>
    </location>
</feature>
<dbReference type="Pfam" id="PF00383">
    <property type="entry name" value="dCMP_cyt_deam_1"/>
    <property type="match status" value="1"/>
</dbReference>
<dbReference type="PANTHER" id="PTHR11079">
    <property type="entry name" value="CYTOSINE DEAMINASE FAMILY MEMBER"/>
    <property type="match status" value="1"/>
</dbReference>
<protein>
    <recommendedName>
        <fullName evidence="2">CMP/dCMP-type deaminase domain-containing protein</fullName>
    </recommendedName>
</protein>
<dbReference type="InterPro" id="IPR002125">
    <property type="entry name" value="CMP_dCMP_dom"/>
</dbReference>
<dbReference type="GO" id="GO:0052717">
    <property type="term" value="F:tRNA-specific adenosine-34 deaminase activity"/>
    <property type="evidence" value="ECO:0007669"/>
    <property type="project" value="TreeGrafter"/>
</dbReference>
<organism evidence="3">
    <name type="scientific">Absidia glauca</name>
    <name type="common">Pin mould</name>
    <dbReference type="NCBI Taxonomy" id="4829"/>
    <lineage>
        <taxon>Eukaryota</taxon>
        <taxon>Fungi</taxon>
        <taxon>Fungi incertae sedis</taxon>
        <taxon>Mucoromycota</taxon>
        <taxon>Mucoromycotina</taxon>
        <taxon>Mucoromycetes</taxon>
        <taxon>Mucorales</taxon>
        <taxon>Cunninghamellaceae</taxon>
        <taxon>Absidia</taxon>
    </lineage>
</organism>
<dbReference type="STRING" id="4829.A0A163KAA2"/>
<sequence length="231" mass="26118">MRFAYLTLSLVIFIAIFDMIAAQSCHHLEDQKEIDECYMKIALDFAKIHNPQFPFGALIVDHTKNEISCFGANSNKKNKLLHGETAAFWNCTELYPSPTNDDMANPGLDWSKQTLFTTGEPCPMCASQSIYRGVARVVWGTSITDIYKSGRQQLDIRMENVVASAKIGAGLKDDNVPELVGGVLKDECDEAFWCAFSVWRTPEYHDAMEKNNDLAYIQDRDQRFHCETPSD</sequence>
<dbReference type="Gene3D" id="3.40.140.10">
    <property type="entry name" value="Cytidine Deaminase, domain 2"/>
    <property type="match status" value="1"/>
</dbReference>
<proteinExistence type="predicted"/>
<name>A0A163KAA2_ABSGL</name>
<accession>A0A163KAA2</accession>
<dbReference type="GO" id="GO:0002100">
    <property type="term" value="P:tRNA wobble adenosine to inosine editing"/>
    <property type="evidence" value="ECO:0007669"/>
    <property type="project" value="TreeGrafter"/>
</dbReference>
<gene>
    <name evidence="3" type="primary">ABSGL_12445.1 scaffold 12859</name>
</gene>
<evidence type="ECO:0000259" key="2">
    <source>
        <dbReference type="PROSITE" id="PS51747"/>
    </source>
</evidence>
<dbReference type="SUPFAM" id="SSF53927">
    <property type="entry name" value="Cytidine deaminase-like"/>
    <property type="match status" value="1"/>
</dbReference>
<dbReference type="Proteomes" id="UP000078561">
    <property type="component" value="Unassembled WGS sequence"/>
</dbReference>
<dbReference type="OMA" id="NCTELYP"/>
<feature type="chain" id="PRO_5007843672" description="CMP/dCMP-type deaminase domain-containing protein" evidence="1">
    <location>
        <begin position="23"/>
        <end position="231"/>
    </location>
</feature>
<dbReference type="InterPro" id="IPR016193">
    <property type="entry name" value="Cytidine_deaminase-like"/>
</dbReference>
<keyword evidence="4" id="KW-1185">Reference proteome</keyword>
<evidence type="ECO:0000313" key="4">
    <source>
        <dbReference type="Proteomes" id="UP000078561"/>
    </source>
</evidence>
<feature type="domain" description="CMP/dCMP-type deaminase" evidence="2">
    <location>
        <begin position="33"/>
        <end position="154"/>
    </location>
</feature>
<dbReference type="EMBL" id="LT554620">
    <property type="protein sequence ID" value="SAM06593.1"/>
    <property type="molecule type" value="Genomic_DNA"/>
</dbReference>
<reference evidence="3" key="1">
    <citation type="submission" date="2016-04" db="EMBL/GenBank/DDBJ databases">
        <authorList>
            <person name="Evans L.H."/>
            <person name="Alamgir A."/>
            <person name="Owens N."/>
            <person name="Weber N.D."/>
            <person name="Virtaneva K."/>
            <person name="Barbian K."/>
            <person name="Babar A."/>
            <person name="Rosenke K."/>
        </authorList>
    </citation>
    <scope>NUCLEOTIDE SEQUENCE [LARGE SCALE GENOMIC DNA]</scope>
    <source>
        <strain evidence="3">CBS 101.48</strain>
    </source>
</reference>
<dbReference type="InParanoid" id="A0A163KAA2"/>
<dbReference type="AlphaFoldDB" id="A0A163KAA2"/>
<evidence type="ECO:0000313" key="3">
    <source>
        <dbReference type="EMBL" id="SAM06593.1"/>
    </source>
</evidence>
<dbReference type="PANTHER" id="PTHR11079:SF203">
    <property type="entry name" value="CMP_DCMP-TYPE DEAMINASE DOMAIN-CONTAINING PROTEIN"/>
    <property type="match status" value="1"/>
</dbReference>
<keyword evidence="1" id="KW-0732">Signal</keyword>
<dbReference type="OrthoDB" id="408702at2759"/>
<dbReference type="PROSITE" id="PS51747">
    <property type="entry name" value="CYT_DCMP_DEAMINASES_2"/>
    <property type="match status" value="1"/>
</dbReference>